<keyword evidence="2" id="KW-0472">Membrane</keyword>
<evidence type="ECO:0000256" key="1">
    <source>
        <dbReference type="SAM" id="MobiDB-lite"/>
    </source>
</evidence>
<sequence length="215" mass="23957">MASNNRKGRNSTPKKAKSDTQSPSATAAPKPALSASADEWPQWMKVFMTCMQMVTLASAAGLTTFGVAYVIRSWGDRFLEYDARVSFAYGWSICKAAMMYLTTLSSGWITLYVVADVFAKAAKQDPVHIKFTEAMKYLLPYAMGGMWIGHLMRFFISMPDLTFVLIRGWLITVVATNGPAMALYVRVRMIVERAEQARKARAERLRAKEEAAKAS</sequence>
<gene>
    <name evidence="3" type="ORF">CC85DRAFT_328639</name>
</gene>
<feature type="transmembrane region" description="Helical" evidence="2">
    <location>
        <begin position="162"/>
        <end position="185"/>
    </location>
</feature>
<feature type="transmembrane region" description="Helical" evidence="2">
    <location>
        <begin position="53"/>
        <end position="71"/>
    </location>
</feature>
<keyword evidence="2" id="KW-0812">Transmembrane</keyword>
<keyword evidence="4" id="KW-1185">Reference proteome</keyword>
<proteinExistence type="predicted"/>
<dbReference type="Proteomes" id="UP000053611">
    <property type="component" value="Unassembled WGS sequence"/>
</dbReference>
<dbReference type="RefSeq" id="XP_018278419.1">
    <property type="nucleotide sequence ID" value="XM_018426714.1"/>
</dbReference>
<dbReference type="AlphaFoldDB" id="A0A0J0XLF9"/>
<feature type="compositionally biased region" description="Polar residues" evidence="1">
    <location>
        <begin position="16"/>
        <end position="25"/>
    </location>
</feature>
<feature type="compositionally biased region" description="Basic residues" evidence="1">
    <location>
        <begin position="1"/>
        <end position="15"/>
    </location>
</feature>
<feature type="transmembrane region" description="Helical" evidence="2">
    <location>
        <begin position="97"/>
        <end position="118"/>
    </location>
</feature>
<dbReference type="EMBL" id="KQ087211">
    <property type="protein sequence ID" value="KLT41928.1"/>
    <property type="molecule type" value="Genomic_DNA"/>
</dbReference>
<feature type="region of interest" description="Disordered" evidence="1">
    <location>
        <begin position="1"/>
        <end position="34"/>
    </location>
</feature>
<protein>
    <submittedName>
        <fullName evidence="3">Uncharacterized protein</fullName>
    </submittedName>
</protein>
<feature type="transmembrane region" description="Helical" evidence="2">
    <location>
        <begin position="138"/>
        <end position="156"/>
    </location>
</feature>
<reference evidence="3 4" key="1">
    <citation type="submission" date="2015-03" db="EMBL/GenBank/DDBJ databases">
        <title>Genomics and transcriptomics of the oil-accumulating basidiomycete yeast T. oleaginosus allow insights into substrate utilization and the diverse evolutionary trajectories of mating systems in fungi.</title>
        <authorList>
            <consortium name="DOE Joint Genome Institute"/>
            <person name="Kourist R."/>
            <person name="Kracht O."/>
            <person name="Bracharz F."/>
            <person name="Lipzen A."/>
            <person name="Nolan M."/>
            <person name="Ohm R."/>
            <person name="Grigoriev I."/>
            <person name="Sun S."/>
            <person name="Heitman J."/>
            <person name="Bruck T."/>
            <person name="Nowrousian M."/>
        </authorList>
    </citation>
    <scope>NUCLEOTIDE SEQUENCE [LARGE SCALE GENOMIC DNA]</scope>
    <source>
        <strain evidence="3 4">IBC0246</strain>
    </source>
</reference>
<accession>A0A0J0XLF9</accession>
<evidence type="ECO:0000256" key="2">
    <source>
        <dbReference type="SAM" id="Phobius"/>
    </source>
</evidence>
<evidence type="ECO:0000313" key="4">
    <source>
        <dbReference type="Proteomes" id="UP000053611"/>
    </source>
</evidence>
<dbReference type="GeneID" id="28987317"/>
<keyword evidence="2" id="KW-1133">Transmembrane helix</keyword>
<evidence type="ECO:0000313" key="3">
    <source>
        <dbReference type="EMBL" id="KLT41928.1"/>
    </source>
</evidence>
<name>A0A0J0XLF9_9TREE</name>
<organism evidence="3 4">
    <name type="scientific">Cutaneotrichosporon oleaginosum</name>
    <dbReference type="NCBI Taxonomy" id="879819"/>
    <lineage>
        <taxon>Eukaryota</taxon>
        <taxon>Fungi</taxon>
        <taxon>Dikarya</taxon>
        <taxon>Basidiomycota</taxon>
        <taxon>Agaricomycotina</taxon>
        <taxon>Tremellomycetes</taxon>
        <taxon>Trichosporonales</taxon>
        <taxon>Trichosporonaceae</taxon>
        <taxon>Cutaneotrichosporon</taxon>
    </lineage>
</organism>